<dbReference type="AlphaFoldDB" id="A0A382RZZ3"/>
<accession>A0A382RZZ3</accession>
<evidence type="ECO:0000313" key="1">
    <source>
        <dbReference type="EMBL" id="SVD03226.1"/>
    </source>
</evidence>
<organism evidence="1">
    <name type="scientific">marine metagenome</name>
    <dbReference type="NCBI Taxonomy" id="408172"/>
    <lineage>
        <taxon>unclassified sequences</taxon>
        <taxon>metagenomes</taxon>
        <taxon>ecological metagenomes</taxon>
    </lineage>
</organism>
<dbReference type="EMBL" id="UINC01125416">
    <property type="protein sequence ID" value="SVD03226.1"/>
    <property type="molecule type" value="Genomic_DNA"/>
</dbReference>
<protein>
    <submittedName>
        <fullName evidence="1">Uncharacterized protein</fullName>
    </submittedName>
</protein>
<proteinExistence type="predicted"/>
<name>A0A382RZZ3_9ZZZZ</name>
<sequence length="39" mass="4298">MFKQLISVLPLVTILPFALVAKDEEAKPDGPFAQQTIDL</sequence>
<gene>
    <name evidence="1" type="ORF">METZ01_LOCUS356080</name>
</gene>
<reference evidence="1" key="1">
    <citation type="submission" date="2018-05" db="EMBL/GenBank/DDBJ databases">
        <authorList>
            <person name="Lanie J.A."/>
            <person name="Ng W.-L."/>
            <person name="Kazmierczak K.M."/>
            <person name="Andrzejewski T.M."/>
            <person name="Davidsen T.M."/>
            <person name="Wayne K.J."/>
            <person name="Tettelin H."/>
            <person name="Glass J.I."/>
            <person name="Rusch D."/>
            <person name="Podicherti R."/>
            <person name="Tsui H.-C.T."/>
            <person name="Winkler M.E."/>
        </authorList>
    </citation>
    <scope>NUCLEOTIDE SEQUENCE</scope>
</reference>
<feature type="non-terminal residue" evidence="1">
    <location>
        <position position="39"/>
    </location>
</feature>